<reference evidence="1" key="1">
    <citation type="journal article" date="2020" name="Nature">
        <title>Giant virus diversity and host interactions through global metagenomics.</title>
        <authorList>
            <person name="Schulz F."/>
            <person name="Roux S."/>
            <person name="Paez-Espino D."/>
            <person name="Jungbluth S."/>
            <person name="Walsh D.A."/>
            <person name="Denef V.J."/>
            <person name="McMahon K.D."/>
            <person name="Konstantinidis K.T."/>
            <person name="Eloe-Fadrosh E.A."/>
            <person name="Kyrpides N.C."/>
            <person name="Woyke T."/>
        </authorList>
    </citation>
    <scope>NUCLEOTIDE SEQUENCE</scope>
    <source>
        <strain evidence="1">GVMAG-S-ERX555961-36</strain>
    </source>
</reference>
<accession>A0A6C0AWC9</accession>
<dbReference type="EMBL" id="MN738760">
    <property type="protein sequence ID" value="QHS83555.1"/>
    <property type="molecule type" value="Genomic_DNA"/>
</dbReference>
<sequence length="120" mass="14486">MKIKLFFCFGDYDTRDLLTIKKELIEKINFLIKKYNGECIKLDNLVKIEKKNPVFVKIPEKYGYDFMTEFRHPLKIRCNNLEVEDKSVSFLERFGCCFPYFFDNNPVKYEIMVYSNICYV</sequence>
<protein>
    <submittedName>
        <fullName evidence="1">Uncharacterized protein</fullName>
    </submittedName>
</protein>
<organism evidence="1">
    <name type="scientific">viral metagenome</name>
    <dbReference type="NCBI Taxonomy" id="1070528"/>
    <lineage>
        <taxon>unclassified sequences</taxon>
        <taxon>metagenomes</taxon>
        <taxon>organismal metagenomes</taxon>
    </lineage>
</organism>
<dbReference type="AlphaFoldDB" id="A0A6C0AWC9"/>
<evidence type="ECO:0000313" key="1">
    <source>
        <dbReference type="EMBL" id="QHS83555.1"/>
    </source>
</evidence>
<name>A0A6C0AWC9_9ZZZZ</name>
<proteinExistence type="predicted"/>